<proteinExistence type="predicted"/>
<dbReference type="InterPro" id="IPR014710">
    <property type="entry name" value="RmlC-like_jellyroll"/>
</dbReference>
<dbReference type="PANTHER" id="PTHR43280">
    <property type="entry name" value="ARAC-FAMILY TRANSCRIPTIONAL REGULATOR"/>
    <property type="match status" value="1"/>
</dbReference>
<gene>
    <name evidence="5" type="primary">rhaS_2</name>
    <name evidence="5" type="ORF">ERS852502_01054</name>
</gene>
<dbReference type="SUPFAM" id="SSF46689">
    <property type="entry name" value="Homeodomain-like"/>
    <property type="match status" value="2"/>
</dbReference>
<evidence type="ECO:0000313" key="6">
    <source>
        <dbReference type="Proteomes" id="UP000078383"/>
    </source>
</evidence>
<name>A0A174ZLK1_9FIRM</name>
<feature type="domain" description="HTH araC/xylS-type" evidence="4">
    <location>
        <begin position="190"/>
        <end position="288"/>
    </location>
</feature>
<dbReference type="SMART" id="SM00342">
    <property type="entry name" value="HTH_ARAC"/>
    <property type="match status" value="1"/>
</dbReference>
<evidence type="ECO:0000256" key="2">
    <source>
        <dbReference type="ARBA" id="ARBA00023125"/>
    </source>
</evidence>
<dbReference type="InterPro" id="IPR018060">
    <property type="entry name" value="HTH_AraC"/>
</dbReference>
<accession>A0A174ZLK1</accession>
<dbReference type="PANTHER" id="PTHR43280:SF28">
    <property type="entry name" value="HTH-TYPE TRANSCRIPTIONAL ACTIVATOR RHAS"/>
    <property type="match status" value="1"/>
</dbReference>
<organism evidence="5 6">
    <name type="scientific">[Ruminococcus] torques</name>
    <dbReference type="NCBI Taxonomy" id="33039"/>
    <lineage>
        <taxon>Bacteria</taxon>
        <taxon>Bacillati</taxon>
        <taxon>Bacillota</taxon>
        <taxon>Clostridia</taxon>
        <taxon>Lachnospirales</taxon>
        <taxon>Lachnospiraceae</taxon>
        <taxon>Mediterraneibacter</taxon>
    </lineage>
</organism>
<evidence type="ECO:0000256" key="3">
    <source>
        <dbReference type="ARBA" id="ARBA00023163"/>
    </source>
</evidence>
<evidence type="ECO:0000313" key="5">
    <source>
        <dbReference type="EMBL" id="CUQ85016.1"/>
    </source>
</evidence>
<dbReference type="PROSITE" id="PS00041">
    <property type="entry name" value="HTH_ARAC_FAMILY_1"/>
    <property type="match status" value="1"/>
</dbReference>
<evidence type="ECO:0000259" key="4">
    <source>
        <dbReference type="PROSITE" id="PS01124"/>
    </source>
</evidence>
<dbReference type="EMBL" id="CZBX01000004">
    <property type="protein sequence ID" value="CUQ85016.1"/>
    <property type="molecule type" value="Genomic_DNA"/>
</dbReference>
<sequence length="292" mass="34224">MSRSLKETNFHGTPMFPLQIYSHKDKNGFYSVTAHWHEELEFLYIEEGTMHGIISGTPYEMKAGEFYFINSGELHELSAHNHSLHHAIVFDPQLLNFDLYDACQHNFIQPITQKKLLFPNNISSALSQKERESLRQLFLELIYNYHYPKQCALLKIKICLLQILELCFRTEILIQNQTTGKQLSSMNQLKEVLDFIRSHYAEEITLKELADIACMSPTYFCRYFHQEMGKTPFAFLNEYRIKKAAILLDDSSLSVSDIAINCGFDNISYFIRKFKEYQGITPKKYRSRKMPE</sequence>
<dbReference type="InterPro" id="IPR020449">
    <property type="entry name" value="Tscrpt_reg_AraC-type_HTH"/>
</dbReference>
<dbReference type="Pfam" id="PF12833">
    <property type="entry name" value="HTH_18"/>
    <property type="match status" value="1"/>
</dbReference>
<dbReference type="SUPFAM" id="SSF51215">
    <property type="entry name" value="Regulatory protein AraC"/>
    <property type="match status" value="1"/>
</dbReference>
<dbReference type="GO" id="GO:0043565">
    <property type="term" value="F:sequence-specific DNA binding"/>
    <property type="evidence" value="ECO:0007669"/>
    <property type="project" value="InterPro"/>
</dbReference>
<dbReference type="RefSeq" id="WP_055171682.1">
    <property type="nucleotide sequence ID" value="NZ_CZBX01000004.1"/>
</dbReference>
<dbReference type="InterPro" id="IPR037923">
    <property type="entry name" value="HTH-like"/>
</dbReference>
<keyword evidence="3" id="KW-0804">Transcription</keyword>
<dbReference type="Proteomes" id="UP000078383">
    <property type="component" value="Unassembled WGS sequence"/>
</dbReference>
<dbReference type="GO" id="GO:0003700">
    <property type="term" value="F:DNA-binding transcription factor activity"/>
    <property type="evidence" value="ECO:0007669"/>
    <property type="project" value="InterPro"/>
</dbReference>
<evidence type="ECO:0000256" key="1">
    <source>
        <dbReference type="ARBA" id="ARBA00023015"/>
    </source>
</evidence>
<dbReference type="Pfam" id="PF07883">
    <property type="entry name" value="Cupin_2"/>
    <property type="match status" value="1"/>
</dbReference>
<reference evidence="5 6" key="1">
    <citation type="submission" date="2015-09" db="EMBL/GenBank/DDBJ databases">
        <authorList>
            <consortium name="Pathogen Informatics"/>
        </authorList>
    </citation>
    <scope>NUCLEOTIDE SEQUENCE [LARGE SCALE GENOMIC DNA]</scope>
    <source>
        <strain evidence="5 6">2789STDY5834889</strain>
    </source>
</reference>
<dbReference type="InterPro" id="IPR018062">
    <property type="entry name" value="HTH_AraC-typ_CS"/>
</dbReference>
<dbReference type="PROSITE" id="PS01124">
    <property type="entry name" value="HTH_ARAC_FAMILY_2"/>
    <property type="match status" value="1"/>
</dbReference>
<dbReference type="AlphaFoldDB" id="A0A174ZLK1"/>
<keyword evidence="2" id="KW-0238">DNA-binding</keyword>
<dbReference type="PRINTS" id="PR00032">
    <property type="entry name" value="HTHARAC"/>
</dbReference>
<dbReference type="OrthoDB" id="9791615at2"/>
<dbReference type="Gene3D" id="2.60.120.10">
    <property type="entry name" value="Jelly Rolls"/>
    <property type="match status" value="1"/>
</dbReference>
<dbReference type="InterPro" id="IPR009057">
    <property type="entry name" value="Homeodomain-like_sf"/>
</dbReference>
<dbReference type="InterPro" id="IPR013096">
    <property type="entry name" value="Cupin_2"/>
</dbReference>
<dbReference type="CDD" id="cd02208">
    <property type="entry name" value="cupin_RmlC-like"/>
    <property type="match status" value="1"/>
</dbReference>
<protein>
    <submittedName>
        <fullName evidence="5">L-rhamnose operon regulatory protein rhaS</fullName>
    </submittedName>
</protein>
<keyword evidence="1" id="KW-0805">Transcription regulation</keyword>
<dbReference type="Gene3D" id="1.10.10.60">
    <property type="entry name" value="Homeodomain-like"/>
    <property type="match status" value="2"/>
</dbReference>